<dbReference type="Proteomes" id="UP000784793">
    <property type="component" value="Unassembled WGS sequence"/>
</dbReference>
<feature type="chain" id="PRO_5038866410" description="Surface layer protein A domain-containing protein" evidence="1">
    <location>
        <begin position="25"/>
        <end position="222"/>
    </location>
</feature>
<organism evidence="2 3">
    <name type="scientific">Lactobacillus crispatus</name>
    <dbReference type="NCBI Taxonomy" id="47770"/>
    <lineage>
        <taxon>Bacteria</taxon>
        <taxon>Bacillati</taxon>
        <taxon>Bacillota</taxon>
        <taxon>Bacilli</taxon>
        <taxon>Lactobacillales</taxon>
        <taxon>Lactobacillaceae</taxon>
        <taxon>Lactobacillus</taxon>
    </lineage>
</organism>
<reference evidence="2" key="1">
    <citation type="journal article" date="2021" name="PeerJ">
        <title>Extensive microbial diversity within the chicken gut microbiome revealed by metagenomics and culture.</title>
        <authorList>
            <person name="Gilroy R."/>
            <person name="Ravi A."/>
            <person name="Getino M."/>
            <person name="Pursley I."/>
            <person name="Horton D.L."/>
            <person name="Alikhan N.F."/>
            <person name="Baker D."/>
            <person name="Gharbi K."/>
            <person name="Hall N."/>
            <person name="Watson M."/>
            <person name="Adriaenssens E.M."/>
            <person name="Foster-Nyarko E."/>
            <person name="Jarju S."/>
            <person name="Secka A."/>
            <person name="Antonio M."/>
            <person name="Oren A."/>
            <person name="Chaudhuri R.R."/>
            <person name="La Ragione R."/>
            <person name="Hildebrand F."/>
            <person name="Pallen M.J."/>
        </authorList>
    </citation>
    <scope>NUCLEOTIDE SEQUENCE</scope>
    <source>
        <strain evidence="2">CHK194-22301</strain>
    </source>
</reference>
<feature type="signal peptide" evidence="1">
    <location>
        <begin position="1"/>
        <end position="24"/>
    </location>
</feature>
<proteinExistence type="predicted"/>
<name>A0A921FIT3_9LACO</name>
<dbReference type="AlphaFoldDB" id="A0A921FIT3"/>
<evidence type="ECO:0000256" key="1">
    <source>
        <dbReference type="SAM" id="SignalP"/>
    </source>
</evidence>
<protein>
    <recommendedName>
        <fullName evidence="4">Surface layer protein A domain-containing protein</fullName>
    </recommendedName>
</protein>
<accession>A0A921FIT3</accession>
<evidence type="ECO:0008006" key="4">
    <source>
        <dbReference type="Google" id="ProtNLM"/>
    </source>
</evidence>
<comment type="caution">
    <text evidence="2">The sequence shown here is derived from an EMBL/GenBank/DDBJ whole genome shotgun (WGS) entry which is preliminary data.</text>
</comment>
<evidence type="ECO:0000313" key="2">
    <source>
        <dbReference type="EMBL" id="HJF10307.1"/>
    </source>
</evidence>
<keyword evidence="1" id="KW-0732">Signal</keyword>
<evidence type="ECO:0000313" key="3">
    <source>
        <dbReference type="Proteomes" id="UP000784793"/>
    </source>
</evidence>
<reference evidence="2" key="2">
    <citation type="submission" date="2021-09" db="EMBL/GenBank/DDBJ databases">
        <authorList>
            <person name="Gilroy R."/>
        </authorList>
    </citation>
    <scope>NUCLEOTIDE SEQUENCE</scope>
    <source>
        <strain evidence="2">CHK194-22301</strain>
    </source>
</reference>
<dbReference type="EMBL" id="DYXB01000092">
    <property type="protein sequence ID" value="HJF10307.1"/>
    <property type="molecule type" value="Genomic_DNA"/>
</dbReference>
<sequence length="222" mass="25383">MNKNKKLLISALASIALLSSTGVALTSIKPNDVQATKMPNQKYIKRFYKVRITKKTAYYKVIRGRDEAHNKYKKMGYLKPGQIVYVRGRGVVWGWTIGKKYNYCSFRSSFNYSWFTTNLKKNVKKTAKGRNVSKNNTYYIDTSVLSTDEISFLNDPSTPLIAKAQKVLSYSGSKKKAAEYILMEQENLVDEKTKKPEVSYSTFEKNLNNFSSKVSGLQSWLD</sequence>
<gene>
    <name evidence="2" type="ORF">K8V23_05920</name>
</gene>